<comment type="caution">
    <text evidence="1">The sequence shown here is derived from an EMBL/GenBank/DDBJ whole genome shotgun (WGS) entry which is preliminary data.</text>
</comment>
<dbReference type="EMBL" id="CM023487">
    <property type="protein sequence ID" value="KAH6926687.1"/>
    <property type="molecule type" value="Genomic_DNA"/>
</dbReference>
<sequence>MSKESKEIMKQFKEFRRELRLEIRSLKESVKYCSYTSGSVSEIQKDIKELKLDMKRLVEKNAKLEHENERLQARIDELEQYQRLNNVEVKVLPDGCNATATIKAIGLKLGETIDDLDIDVCHMVETSKCRAKNLIRFTRRSKRNAILAKAGKARLTTQSLEYEGQSRPIIVNEHLTRKNKQLLGAAISSKKLLVGSMSGAAMAECLLVEGILHLFCTSCLWQM</sequence>
<dbReference type="Proteomes" id="UP000821845">
    <property type="component" value="Chromosome 7"/>
</dbReference>
<accession>A0ACB7RUR7</accession>
<name>A0ACB7RUR7_HYAAI</name>
<proteinExistence type="predicted"/>
<evidence type="ECO:0000313" key="2">
    <source>
        <dbReference type="Proteomes" id="UP000821845"/>
    </source>
</evidence>
<reference evidence="1" key="1">
    <citation type="submission" date="2020-05" db="EMBL/GenBank/DDBJ databases">
        <title>Large-scale comparative analyses of tick genomes elucidate their genetic diversity and vector capacities.</title>
        <authorList>
            <person name="Jia N."/>
            <person name="Wang J."/>
            <person name="Shi W."/>
            <person name="Du L."/>
            <person name="Sun Y."/>
            <person name="Zhan W."/>
            <person name="Jiang J."/>
            <person name="Wang Q."/>
            <person name="Zhang B."/>
            <person name="Ji P."/>
            <person name="Sakyi L.B."/>
            <person name="Cui X."/>
            <person name="Yuan T."/>
            <person name="Jiang B."/>
            <person name="Yang W."/>
            <person name="Lam T.T.-Y."/>
            <person name="Chang Q."/>
            <person name="Ding S."/>
            <person name="Wang X."/>
            <person name="Zhu J."/>
            <person name="Ruan X."/>
            <person name="Zhao L."/>
            <person name="Wei J."/>
            <person name="Que T."/>
            <person name="Du C."/>
            <person name="Cheng J."/>
            <person name="Dai P."/>
            <person name="Han X."/>
            <person name="Huang E."/>
            <person name="Gao Y."/>
            <person name="Liu J."/>
            <person name="Shao H."/>
            <person name="Ye R."/>
            <person name="Li L."/>
            <person name="Wei W."/>
            <person name="Wang X."/>
            <person name="Wang C."/>
            <person name="Yang T."/>
            <person name="Huo Q."/>
            <person name="Li W."/>
            <person name="Guo W."/>
            <person name="Chen H."/>
            <person name="Zhou L."/>
            <person name="Ni X."/>
            <person name="Tian J."/>
            <person name="Zhou Y."/>
            <person name="Sheng Y."/>
            <person name="Liu T."/>
            <person name="Pan Y."/>
            <person name="Xia L."/>
            <person name="Li J."/>
            <person name="Zhao F."/>
            <person name="Cao W."/>
        </authorList>
    </citation>
    <scope>NUCLEOTIDE SEQUENCE</scope>
    <source>
        <strain evidence="1">Hyas-2018</strain>
    </source>
</reference>
<keyword evidence="2" id="KW-1185">Reference proteome</keyword>
<gene>
    <name evidence="1" type="ORF">HPB50_021202</name>
</gene>
<evidence type="ECO:0000313" key="1">
    <source>
        <dbReference type="EMBL" id="KAH6926687.1"/>
    </source>
</evidence>
<organism evidence="1 2">
    <name type="scientific">Hyalomma asiaticum</name>
    <name type="common">Tick</name>
    <dbReference type="NCBI Taxonomy" id="266040"/>
    <lineage>
        <taxon>Eukaryota</taxon>
        <taxon>Metazoa</taxon>
        <taxon>Ecdysozoa</taxon>
        <taxon>Arthropoda</taxon>
        <taxon>Chelicerata</taxon>
        <taxon>Arachnida</taxon>
        <taxon>Acari</taxon>
        <taxon>Parasitiformes</taxon>
        <taxon>Ixodida</taxon>
        <taxon>Ixodoidea</taxon>
        <taxon>Ixodidae</taxon>
        <taxon>Hyalomminae</taxon>
        <taxon>Hyalomma</taxon>
    </lineage>
</organism>
<protein>
    <submittedName>
        <fullName evidence="1">Uncharacterized protein</fullName>
    </submittedName>
</protein>